<dbReference type="OMA" id="CSEHTIV"/>
<reference evidence="6" key="1">
    <citation type="journal article" date="2011" name="Genome Biol.">
        <title>Comparative genomics of the social amoebae Dictyostelium discoideum and Dictyostelium purpureum.</title>
        <authorList>
            <consortium name="US DOE Joint Genome Institute (JGI-PGF)"/>
            <person name="Sucgang R."/>
            <person name="Kuo A."/>
            <person name="Tian X."/>
            <person name="Salerno W."/>
            <person name="Parikh A."/>
            <person name="Feasley C.L."/>
            <person name="Dalin E."/>
            <person name="Tu H."/>
            <person name="Huang E."/>
            <person name="Barry K."/>
            <person name="Lindquist E."/>
            <person name="Shapiro H."/>
            <person name="Bruce D."/>
            <person name="Schmutz J."/>
            <person name="Salamov A."/>
            <person name="Fey P."/>
            <person name="Gaudet P."/>
            <person name="Anjard C."/>
            <person name="Babu M.M."/>
            <person name="Basu S."/>
            <person name="Bushmanova Y."/>
            <person name="van der Wel H."/>
            <person name="Katoh-Kurasawa M."/>
            <person name="Dinh C."/>
            <person name="Coutinho P.M."/>
            <person name="Saito T."/>
            <person name="Elias M."/>
            <person name="Schaap P."/>
            <person name="Kay R.R."/>
            <person name="Henrissat B."/>
            <person name="Eichinger L."/>
            <person name="Rivero F."/>
            <person name="Putnam N.H."/>
            <person name="West C.M."/>
            <person name="Loomis W.F."/>
            <person name="Chisholm R.L."/>
            <person name="Shaulsky G."/>
            <person name="Strassmann J.E."/>
            <person name="Queller D.C."/>
            <person name="Kuspa A."/>
            <person name="Grigoriev I.V."/>
        </authorList>
    </citation>
    <scope>NUCLEOTIDE SEQUENCE [LARGE SCALE GENOMIC DNA]</scope>
    <source>
        <strain evidence="6">QSDP1</strain>
    </source>
</reference>
<keyword evidence="3" id="KW-0862">Zinc</keyword>
<keyword evidence="6" id="KW-1185">Reference proteome</keyword>
<dbReference type="RefSeq" id="XP_003291041.1">
    <property type="nucleotide sequence ID" value="XM_003290993.1"/>
</dbReference>
<dbReference type="Proteomes" id="UP000001064">
    <property type="component" value="Unassembled WGS sequence"/>
</dbReference>
<evidence type="ECO:0000313" key="5">
    <source>
        <dbReference type="EMBL" id="EGC32429.1"/>
    </source>
</evidence>
<evidence type="ECO:0000256" key="4">
    <source>
        <dbReference type="SAM" id="Coils"/>
    </source>
</evidence>
<dbReference type="SUPFAM" id="SSF63491">
    <property type="entry name" value="BAG domain"/>
    <property type="match status" value="1"/>
</dbReference>
<dbReference type="OrthoDB" id="5911921at2759"/>
<organism evidence="5 6">
    <name type="scientific">Dictyostelium purpureum</name>
    <name type="common">Slime mold</name>
    <dbReference type="NCBI Taxonomy" id="5786"/>
    <lineage>
        <taxon>Eukaryota</taxon>
        <taxon>Amoebozoa</taxon>
        <taxon>Evosea</taxon>
        <taxon>Eumycetozoa</taxon>
        <taxon>Dictyostelia</taxon>
        <taxon>Dictyosteliales</taxon>
        <taxon>Dictyosteliaceae</taxon>
        <taxon>Dictyostelium</taxon>
    </lineage>
</organism>
<accession>F0ZUE9</accession>
<evidence type="ECO:0000256" key="2">
    <source>
        <dbReference type="ARBA" id="ARBA00022729"/>
    </source>
</evidence>
<dbReference type="Gene3D" id="1.20.58.120">
    <property type="entry name" value="BAG domain"/>
    <property type="match status" value="1"/>
</dbReference>
<dbReference type="EMBL" id="GL871193">
    <property type="protein sequence ID" value="EGC32429.1"/>
    <property type="molecule type" value="Genomic_DNA"/>
</dbReference>
<dbReference type="GO" id="GO:0046872">
    <property type="term" value="F:metal ion binding"/>
    <property type="evidence" value="ECO:0007669"/>
    <property type="project" value="UniProtKB-KW"/>
</dbReference>
<gene>
    <name evidence="5" type="ORF">DICPUDRAFT_81734</name>
</gene>
<keyword evidence="2" id="KW-0732">Signal</keyword>
<keyword evidence="4" id="KW-0175">Coiled coil</keyword>
<dbReference type="GeneID" id="10508968"/>
<dbReference type="PANTHER" id="PTHR11329">
    <property type="entry name" value="LEUKOCYTE CELL-DERIVED CHEMOTAXIN 2"/>
    <property type="match status" value="1"/>
</dbReference>
<feature type="coiled-coil region" evidence="4">
    <location>
        <begin position="461"/>
        <end position="488"/>
    </location>
</feature>
<dbReference type="InParanoid" id="F0ZUE9"/>
<dbReference type="PANTHER" id="PTHR11329:SF0">
    <property type="entry name" value="LEUKOCYTE CELL-DERIVED CHEMOTAXIN-2"/>
    <property type="match status" value="1"/>
</dbReference>
<protein>
    <submittedName>
        <fullName evidence="5">Uncharacterized protein</fullName>
    </submittedName>
</protein>
<name>F0ZUE9_DICPU</name>
<dbReference type="InterPro" id="IPR036533">
    <property type="entry name" value="BAG_dom_sf"/>
</dbReference>
<evidence type="ECO:0000256" key="1">
    <source>
        <dbReference type="ARBA" id="ARBA00022723"/>
    </source>
</evidence>
<dbReference type="GO" id="GO:0051087">
    <property type="term" value="F:protein-folding chaperone binding"/>
    <property type="evidence" value="ECO:0007669"/>
    <property type="project" value="InterPro"/>
</dbReference>
<evidence type="ECO:0000313" key="6">
    <source>
        <dbReference type="Proteomes" id="UP000001064"/>
    </source>
</evidence>
<proteinExistence type="predicted"/>
<dbReference type="KEGG" id="dpp:DICPUDRAFT_81734"/>
<keyword evidence="1" id="KW-0479">Metal-binding</keyword>
<evidence type="ECO:0000256" key="3">
    <source>
        <dbReference type="ARBA" id="ARBA00022833"/>
    </source>
</evidence>
<dbReference type="eggNOG" id="ENOG502R7V2">
    <property type="taxonomic scope" value="Eukaryota"/>
</dbReference>
<dbReference type="AlphaFoldDB" id="F0ZUE9"/>
<feature type="coiled-coil region" evidence="4">
    <location>
        <begin position="377"/>
        <end position="404"/>
    </location>
</feature>
<dbReference type="InterPro" id="IPR008663">
    <property type="entry name" value="LECT2"/>
</dbReference>
<dbReference type="VEuPathDB" id="AmoebaDB:DICPUDRAFT_81734"/>
<dbReference type="FunCoup" id="F0ZUE9">
    <property type="interactions" value="937"/>
</dbReference>
<sequence>MIEKLGKNTVNNSCGFEETQESLKLDQQKKLVNQHPLSTDQQKGSLIFTTHPNMAVVHVPDSLKIDRTPSADNSESLPLASHIRASSKKQLRHKSPLFLEKTIRRESVPATTSPLQLIAKGGHYIVIDHPYATTATVIVNITKLSLAKIPLLLSPGADVKKLAASTHDYQRNRISVCLPQLDPIGKGYVRIEKYGLPGGAGGIELDTDILITHVETGFNFIGMSHSPEMFNSWRPFLDEFSATLANMSLNLRAVCPPMSIDTYDPGNHCSTFERIASNATGRKLRFEQYGKAYLHIVYQIRDKIQKKQSLLIDPAEYPPHCYSVSLQPNFFGLFPLVSELSKLYATRLGSNVSIDLGRVLSIADVEVSFNDAFTNFEKKVEDRQEQIRKTLDRVSKEVEEIENDFYCKRQGLNLSNSSCGDLIQHITSFKQLSILLNKKLSILDDLVGADEANKVNRKSLVNKVSLLLDQLETLLLELEEKKRNSSKSYSIKADGLELNPGNYVLNNPHMAENVIKLYKALKEKLQNHHNPKIRNFQFQVTGGDRYKGPDGKPYSCSEHTIVPGAAPSGAHMEDNGARAVDIRIKLSDGSDIIPLDIVEELTNKNLYKYTMLFLDYKALPKIYPDRHYHFQLPNTTEYGGGKKK</sequence>